<dbReference type="GO" id="GO:0004185">
    <property type="term" value="F:serine-type carboxypeptidase activity"/>
    <property type="evidence" value="ECO:0007669"/>
    <property type="project" value="InterPro"/>
</dbReference>
<dbReference type="InterPro" id="IPR000667">
    <property type="entry name" value="Peptidase_S13"/>
</dbReference>
<dbReference type="PANTHER" id="PTHR30023:SF0">
    <property type="entry name" value="PENICILLIN-SENSITIVE CARBOXYPEPTIDASE A"/>
    <property type="match status" value="1"/>
</dbReference>
<dbReference type="AlphaFoldDB" id="A0A814VZ12"/>
<reference evidence="4" key="1">
    <citation type="submission" date="2021-02" db="EMBL/GenBank/DDBJ databases">
        <authorList>
            <person name="Nowell W R."/>
        </authorList>
    </citation>
    <scope>NUCLEOTIDE SEQUENCE</scope>
</reference>
<dbReference type="GO" id="GO:0006508">
    <property type="term" value="P:proteolysis"/>
    <property type="evidence" value="ECO:0007669"/>
    <property type="project" value="InterPro"/>
</dbReference>
<comment type="similarity">
    <text evidence="1">Belongs to the peptidase S13 family.</text>
</comment>
<evidence type="ECO:0000313" key="6">
    <source>
        <dbReference type="EMBL" id="CAF3960302.1"/>
    </source>
</evidence>
<dbReference type="PANTHER" id="PTHR30023">
    <property type="entry name" value="D-ALANYL-D-ALANINE CARBOXYPEPTIDASE"/>
    <property type="match status" value="1"/>
</dbReference>
<evidence type="ECO:0000313" key="7">
    <source>
        <dbReference type="Proteomes" id="UP000663829"/>
    </source>
</evidence>
<evidence type="ECO:0000256" key="2">
    <source>
        <dbReference type="ARBA" id="ARBA00022801"/>
    </source>
</evidence>
<dbReference type="EMBL" id="CAJNOK010011939">
    <property type="protein sequence ID" value="CAF1152084.1"/>
    <property type="molecule type" value="Genomic_DNA"/>
</dbReference>
<dbReference type="Proteomes" id="UP000681722">
    <property type="component" value="Unassembled WGS sequence"/>
</dbReference>
<evidence type="ECO:0000256" key="1">
    <source>
        <dbReference type="ARBA" id="ARBA00006096"/>
    </source>
</evidence>
<evidence type="ECO:0000313" key="4">
    <source>
        <dbReference type="EMBL" id="CAF1195203.1"/>
    </source>
</evidence>
<dbReference type="Proteomes" id="UP000663829">
    <property type="component" value="Unassembled WGS sequence"/>
</dbReference>
<accession>A0A814VZ12</accession>
<dbReference type="EMBL" id="CAJOBA010031626">
    <property type="protein sequence ID" value="CAF3960302.1"/>
    <property type="molecule type" value="Genomic_DNA"/>
</dbReference>
<dbReference type="GO" id="GO:0000270">
    <property type="term" value="P:peptidoglycan metabolic process"/>
    <property type="evidence" value="ECO:0007669"/>
    <property type="project" value="TreeGrafter"/>
</dbReference>
<dbReference type="EMBL" id="CAJNOQ010008363">
    <property type="protein sequence ID" value="CAF1195203.1"/>
    <property type="molecule type" value="Genomic_DNA"/>
</dbReference>
<comment type="caution">
    <text evidence="4">The sequence shown here is derived from an EMBL/GenBank/DDBJ whole genome shotgun (WGS) entry which is preliminary data.</text>
</comment>
<dbReference type="OrthoDB" id="10253650at2759"/>
<dbReference type="Gene3D" id="3.40.710.10">
    <property type="entry name" value="DD-peptidase/beta-lactamase superfamily"/>
    <property type="match status" value="1"/>
</dbReference>
<proteinExistence type="inferred from homology"/>
<gene>
    <name evidence="4" type="ORF">GPM918_LOCUS23423</name>
    <name evidence="3" type="ORF">OVA965_LOCUS21656</name>
    <name evidence="5" type="ORF">SRO942_LOCUS23421</name>
    <name evidence="6" type="ORF">TMI583_LOCUS22363</name>
</gene>
<dbReference type="EMBL" id="CAJOBC010008363">
    <property type="protein sequence ID" value="CAF3959622.1"/>
    <property type="molecule type" value="Genomic_DNA"/>
</dbReference>
<dbReference type="Proteomes" id="UP000677228">
    <property type="component" value="Unassembled WGS sequence"/>
</dbReference>
<dbReference type="Proteomes" id="UP000682733">
    <property type="component" value="Unassembled WGS sequence"/>
</dbReference>
<name>A0A814VZ12_9BILA</name>
<dbReference type="Pfam" id="PF02113">
    <property type="entry name" value="Peptidase_S13"/>
    <property type="match status" value="1"/>
</dbReference>
<keyword evidence="7" id="KW-1185">Reference proteome</keyword>
<evidence type="ECO:0000313" key="5">
    <source>
        <dbReference type="EMBL" id="CAF3959622.1"/>
    </source>
</evidence>
<evidence type="ECO:0000313" key="3">
    <source>
        <dbReference type="EMBL" id="CAF1152084.1"/>
    </source>
</evidence>
<dbReference type="InterPro" id="IPR012338">
    <property type="entry name" value="Beta-lactam/transpept-like"/>
</dbReference>
<sequence length="339" mass="38429">MNRQSYCLYLPSQYYGTINSALNWRENEFSIYLQPGRNVGDKVSIVRLDTPPEVIIINELTTGVSGSGNNALLYLPPYGHIGYLRGTIALDIIPQNGNFSIRCSVPDSTLYVVNELKQAMEQRNISVLDQYKTEVIKTDRKTIYTHQSPTLDKIVYWFQQDSINFYGELLIKKIAQYTRICAVDDAFLYVLPYYCFTLHDIEKTAVATRDGSGLSPTNRITTLSIAKVLIGVQKEKWFDTFYNSMPIRNDLRVKGGSLRNTLSYAGYAKPQARNNNHTLVFSFIVNNYNGQSTTMRNKIWALLDELKTCSASSRIAHGSTIIVLGIYMSLTFSTENTLH</sequence>
<keyword evidence="2" id="KW-0378">Hydrolase</keyword>
<protein>
    <submittedName>
        <fullName evidence="4">Uncharacterized protein</fullName>
    </submittedName>
</protein>
<dbReference type="SUPFAM" id="SSF56601">
    <property type="entry name" value="beta-lactamase/transpeptidase-like"/>
    <property type="match status" value="1"/>
</dbReference>
<organism evidence="4 7">
    <name type="scientific">Didymodactylos carnosus</name>
    <dbReference type="NCBI Taxonomy" id="1234261"/>
    <lineage>
        <taxon>Eukaryota</taxon>
        <taxon>Metazoa</taxon>
        <taxon>Spiralia</taxon>
        <taxon>Gnathifera</taxon>
        <taxon>Rotifera</taxon>
        <taxon>Eurotatoria</taxon>
        <taxon>Bdelloidea</taxon>
        <taxon>Philodinida</taxon>
        <taxon>Philodinidae</taxon>
        <taxon>Didymodactylos</taxon>
    </lineage>
</organism>